<dbReference type="Pfam" id="PF00672">
    <property type="entry name" value="HAMP"/>
    <property type="match status" value="1"/>
</dbReference>
<dbReference type="CDD" id="cd00082">
    <property type="entry name" value="HisKA"/>
    <property type="match status" value="1"/>
</dbReference>
<feature type="domain" description="HAMP" evidence="14">
    <location>
        <begin position="189"/>
        <end position="242"/>
    </location>
</feature>
<dbReference type="Pfam" id="PF00512">
    <property type="entry name" value="HisKA"/>
    <property type="match status" value="1"/>
</dbReference>
<evidence type="ECO:0000256" key="12">
    <source>
        <dbReference type="SAM" id="Phobius"/>
    </source>
</evidence>
<feature type="domain" description="Histidine kinase" evidence="13">
    <location>
        <begin position="257"/>
        <end position="507"/>
    </location>
</feature>
<keyword evidence="7 15" id="KW-0418">Kinase</keyword>
<dbReference type="SMART" id="SM00388">
    <property type="entry name" value="HisKA"/>
    <property type="match status" value="1"/>
</dbReference>
<keyword evidence="16" id="KW-1185">Reference proteome</keyword>
<name>A0ABM7ZUY2_STRNI</name>
<dbReference type="InterPro" id="IPR004358">
    <property type="entry name" value="Sig_transdc_His_kin-like_C"/>
</dbReference>
<dbReference type="EC" id="2.7.13.3" evidence="3"/>
<gene>
    <name evidence="15" type="ORF">HEK616_36660</name>
</gene>
<dbReference type="InterPro" id="IPR003660">
    <property type="entry name" value="HAMP_dom"/>
</dbReference>
<keyword evidence="5" id="KW-0808">Transferase</keyword>
<dbReference type="Gene3D" id="6.10.340.10">
    <property type="match status" value="1"/>
</dbReference>
<dbReference type="PROSITE" id="PS50885">
    <property type="entry name" value="HAMP"/>
    <property type="match status" value="1"/>
</dbReference>
<dbReference type="InterPro" id="IPR003594">
    <property type="entry name" value="HATPase_dom"/>
</dbReference>
<dbReference type="CDD" id="cd00075">
    <property type="entry name" value="HATPase"/>
    <property type="match status" value="1"/>
</dbReference>
<evidence type="ECO:0000256" key="10">
    <source>
        <dbReference type="ARBA" id="ARBA00023136"/>
    </source>
</evidence>
<accession>A0ABM7ZUY2</accession>
<dbReference type="Pfam" id="PF02518">
    <property type="entry name" value="HATPase_c"/>
    <property type="match status" value="1"/>
</dbReference>
<dbReference type="SUPFAM" id="SSF47384">
    <property type="entry name" value="Homodimeric domain of signal transducing histidine kinase"/>
    <property type="match status" value="1"/>
</dbReference>
<evidence type="ECO:0000256" key="5">
    <source>
        <dbReference type="ARBA" id="ARBA00022679"/>
    </source>
</evidence>
<dbReference type="SMART" id="SM00387">
    <property type="entry name" value="HATPase_c"/>
    <property type="match status" value="1"/>
</dbReference>
<evidence type="ECO:0000259" key="13">
    <source>
        <dbReference type="PROSITE" id="PS50109"/>
    </source>
</evidence>
<protein>
    <recommendedName>
        <fullName evidence="3">histidine kinase</fullName>
        <ecNumber evidence="3">2.7.13.3</ecNumber>
    </recommendedName>
</protein>
<keyword evidence="8 12" id="KW-1133">Transmembrane helix</keyword>
<comment type="subcellular location">
    <subcellularLocation>
        <location evidence="2">Cell membrane</location>
    </subcellularLocation>
</comment>
<dbReference type="Gene3D" id="1.10.287.130">
    <property type="match status" value="1"/>
</dbReference>
<dbReference type="SMART" id="SM00304">
    <property type="entry name" value="HAMP"/>
    <property type="match status" value="1"/>
</dbReference>
<dbReference type="InterPro" id="IPR003661">
    <property type="entry name" value="HisK_dim/P_dom"/>
</dbReference>
<evidence type="ECO:0000313" key="16">
    <source>
        <dbReference type="Proteomes" id="UP001059597"/>
    </source>
</evidence>
<evidence type="ECO:0000256" key="7">
    <source>
        <dbReference type="ARBA" id="ARBA00022777"/>
    </source>
</evidence>
<keyword evidence="10 12" id="KW-0472">Membrane</keyword>
<dbReference type="EMBL" id="AP026073">
    <property type="protein sequence ID" value="BDM70179.1"/>
    <property type="molecule type" value="Genomic_DNA"/>
</dbReference>
<proteinExistence type="predicted"/>
<dbReference type="InterPro" id="IPR005467">
    <property type="entry name" value="His_kinase_dom"/>
</dbReference>
<dbReference type="GO" id="GO:0016301">
    <property type="term" value="F:kinase activity"/>
    <property type="evidence" value="ECO:0007669"/>
    <property type="project" value="UniProtKB-KW"/>
</dbReference>
<comment type="catalytic activity">
    <reaction evidence="1">
        <text>ATP + protein L-histidine = ADP + protein N-phospho-L-histidine.</text>
        <dbReference type="EC" id="2.7.13.3"/>
    </reaction>
</comment>
<evidence type="ECO:0000256" key="2">
    <source>
        <dbReference type="ARBA" id="ARBA00004236"/>
    </source>
</evidence>
<dbReference type="InterPro" id="IPR050428">
    <property type="entry name" value="TCS_sensor_his_kinase"/>
</dbReference>
<dbReference type="PANTHER" id="PTHR45436:SF5">
    <property type="entry name" value="SENSOR HISTIDINE KINASE TRCS"/>
    <property type="match status" value="1"/>
</dbReference>
<keyword evidence="6 12" id="KW-0812">Transmembrane</keyword>
<dbReference type="Proteomes" id="UP001059597">
    <property type="component" value="Chromosome"/>
</dbReference>
<evidence type="ECO:0000313" key="15">
    <source>
        <dbReference type="EMBL" id="BDM70179.1"/>
    </source>
</evidence>
<dbReference type="PROSITE" id="PS50109">
    <property type="entry name" value="HIS_KIN"/>
    <property type="match status" value="1"/>
</dbReference>
<evidence type="ECO:0000256" key="8">
    <source>
        <dbReference type="ARBA" id="ARBA00022989"/>
    </source>
</evidence>
<keyword evidence="4" id="KW-0597">Phosphoprotein</keyword>
<dbReference type="Gene3D" id="3.30.565.10">
    <property type="entry name" value="Histidine kinase-like ATPase, C-terminal domain"/>
    <property type="match status" value="1"/>
</dbReference>
<dbReference type="SUPFAM" id="SSF55874">
    <property type="entry name" value="ATPase domain of HSP90 chaperone/DNA topoisomerase II/histidine kinase"/>
    <property type="match status" value="1"/>
</dbReference>
<reference evidence="15" key="1">
    <citation type="submission" date="2022-06" db="EMBL/GenBank/DDBJ databases">
        <title>Complete genome sequence of Streptomyces nigrescens HEK616.</title>
        <authorList>
            <person name="Asamizu S."/>
            <person name="Onaka H."/>
        </authorList>
    </citation>
    <scope>NUCLEOTIDE SEQUENCE</scope>
    <source>
        <strain evidence="15">HEK616</strain>
    </source>
</reference>
<dbReference type="InterPro" id="IPR036097">
    <property type="entry name" value="HisK_dim/P_sf"/>
</dbReference>
<feature type="compositionally biased region" description="Low complexity" evidence="11">
    <location>
        <begin position="407"/>
        <end position="422"/>
    </location>
</feature>
<evidence type="ECO:0000256" key="1">
    <source>
        <dbReference type="ARBA" id="ARBA00000085"/>
    </source>
</evidence>
<feature type="region of interest" description="Disordered" evidence="11">
    <location>
        <begin position="387"/>
        <end position="428"/>
    </location>
</feature>
<sequence>MSRFILSRPASLRRRLILGITVLAALAVLASQAIGFVVLRSWLMDRVDQQLRDFKPPSRAFLDAVSRGGIPGLEKAPAVLPSDFRVYFYNSGGRLLHRSLGAGGRPGPRLPTTLGEVGLGGGHPVTLPAVSGDGHWRALLQPGPGRLNGVVVLPLDTVDGAASKILWLNAILLAGTVIGLVGVARWVVRLGLLPLTRMERTAETITAGDLSRRLPDTDPRTEVGRLGRVLNTMLARLQRAMAEQEASEARLRRFVADAGHELRTPLTSIQGFAELALRHEGRPADEQREANRLIAQNADRMRLLVDDLQLLATLDEEPTYRRVAVDLLSVAADAVSDTAVHSRSHPLDLGPLRTVREPDGTEELELVETGGDGHRLRQVVANLVSNAVTHTPPGTPVHVRVGSTLAGPRTGGTDRPGRTSSSPPLPRGSTICVIEVADEGPGLDPHKAAHVFDRFYRADPSRSRAHGGSGLGLAIATAIAQGHGGRLELDTHPGQGCTFRLVLPVSAPYDLGRNSRGRRGP</sequence>
<dbReference type="CDD" id="cd06225">
    <property type="entry name" value="HAMP"/>
    <property type="match status" value="1"/>
</dbReference>
<dbReference type="RefSeq" id="WP_261953953.1">
    <property type="nucleotide sequence ID" value="NZ_AP026073.1"/>
</dbReference>
<dbReference type="SUPFAM" id="SSF158472">
    <property type="entry name" value="HAMP domain-like"/>
    <property type="match status" value="1"/>
</dbReference>
<keyword evidence="9" id="KW-0902">Two-component regulatory system</keyword>
<evidence type="ECO:0000256" key="3">
    <source>
        <dbReference type="ARBA" id="ARBA00012438"/>
    </source>
</evidence>
<evidence type="ECO:0000256" key="9">
    <source>
        <dbReference type="ARBA" id="ARBA00023012"/>
    </source>
</evidence>
<dbReference type="PANTHER" id="PTHR45436">
    <property type="entry name" value="SENSOR HISTIDINE KINASE YKOH"/>
    <property type="match status" value="1"/>
</dbReference>
<dbReference type="PRINTS" id="PR00344">
    <property type="entry name" value="BCTRLSENSOR"/>
</dbReference>
<evidence type="ECO:0000256" key="4">
    <source>
        <dbReference type="ARBA" id="ARBA00022553"/>
    </source>
</evidence>
<evidence type="ECO:0000259" key="14">
    <source>
        <dbReference type="PROSITE" id="PS50885"/>
    </source>
</evidence>
<feature type="transmembrane region" description="Helical" evidence="12">
    <location>
        <begin position="165"/>
        <end position="188"/>
    </location>
</feature>
<evidence type="ECO:0000256" key="6">
    <source>
        <dbReference type="ARBA" id="ARBA00022692"/>
    </source>
</evidence>
<evidence type="ECO:0000256" key="11">
    <source>
        <dbReference type="SAM" id="MobiDB-lite"/>
    </source>
</evidence>
<dbReference type="InterPro" id="IPR036890">
    <property type="entry name" value="HATPase_C_sf"/>
</dbReference>
<organism evidence="15 16">
    <name type="scientific">Streptomyces nigrescens</name>
    <dbReference type="NCBI Taxonomy" id="1920"/>
    <lineage>
        <taxon>Bacteria</taxon>
        <taxon>Bacillati</taxon>
        <taxon>Actinomycetota</taxon>
        <taxon>Actinomycetes</taxon>
        <taxon>Kitasatosporales</taxon>
        <taxon>Streptomycetaceae</taxon>
        <taxon>Streptomyces</taxon>
    </lineage>
</organism>